<dbReference type="InterPro" id="IPR036291">
    <property type="entry name" value="NAD(P)-bd_dom_sf"/>
</dbReference>
<dbReference type="EMBL" id="JAOQAV010000065">
    <property type="protein sequence ID" value="KAJ4178914.1"/>
    <property type="molecule type" value="Genomic_DNA"/>
</dbReference>
<evidence type="ECO:0000256" key="1">
    <source>
        <dbReference type="ARBA" id="ARBA00001947"/>
    </source>
</evidence>
<comment type="caution">
    <text evidence="6">The sequence shown here is derived from an EMBL/GenBank/DDBJ whole genome shotgun (WGS) entry which is preliminary data.</text>
</comment>
<dbReference type="GO" id="GO:0016491">
    <property type="term" value="F:oxidoreductase activity"/>
    <property type="evidence" value="ECO:0007669"/>
    <property type="project" value="UniProtKB-KW"/>
</dbReference>
<comment type="cofactor">
    <cofactor evidence="1">
        <name>Zn(2+)</name>
        <dbReference type="ChEBI" id="CHEBI:29105"/>
    </cofactor>
</comment>
<dbReference type="Gene3D" id="3.40.50.720">
    <property type="entry name" value="NAD(P)-binding Rossmann-like Domain"/>
    <property type="match status" value="1"/>
</dbReference>
<evidence type="ECO:0000259" key="5">
    <source>
        <dbReference type="Pfam" id="PF00107"/>
    </source>
</evidence>
<accession>A0A9W8QX91</accession>
<evidence type="ECO:0000313" key="6">
    <source>
        <dbReference type="EMBL" id="KAJ4178914.1"/>
    </source>
</evidence>
<evidence type="ECO:0000256" key="4">
    <source>
        <dbReference type="ARBA" id="ARBA00023002"/>
    </source>
</evidence>
<keyword evidence="2" id="KW-0479">Metal-binding</keyword>
<keyword evidence="4" id="KW-0560">Oxidoreductase</keyword>
<reference evidence="6" key="1">
    <citation type="submission" date="2022-09" db="EMBL/GenBank/DDBJ databases">
        <title>Fusarium specimens isolated from Avocado Roots.</title>
        <authorList>
            <person name="Stajich J."/>
            <person name="Roper C."/>
            <person name="Heimlech-Rivalta G."/>
        </authorList>
    </citation>
    <scope>NUCLEOTIDE SEQUENCE</scope>
    <source>
        <strain evidence="6">A02</strain>
    </source>
</reference>
<dbReference type="PANTHER" id="PTHR42940:SF8">
    <property type="entry name" value="VACUOLAR PROTEIN SORTING-ASSOCIATED PROTEIN 11"/>
    <property type="match status" value="1"/>
</dbReference>
<keyword evidence="7" id="KW-1185">Reference proteome</keyword>
<dbReference type="GO" id="GO:0046872">
    <property type="term" value="F:metal ion binding"/>
    <property type="evidence" value="ECO:0007669"/>
    <property type="project" value="UniProtKB-KW"/>
</dbReference>
<organism evidence="6 7">
    <name type="scientific">Fusarium falciforme</name>
    <dbReference type="NCBI Taxonomy" id="195108"/>
    <lineage>
        <taxon>Eukaryota</taxon>
        <taxon>Fungi</taxon>
        <taxon>Dikarya</taxon>
        <taxon>Ascomycota</taxon>
        <taxon>Pezizomycotina</taxon>
        <taxon>Sordariomycetes</taxon>
        <taxon>Hypocreomycetidae</taxon>
        <taxon>Hypocreales</taxon>
        <taxon>Nectriaceae</taxon>
        <taxon>Fusarium</taxon>
        <taxon>Fusarium solani species complex</taxon>
    </lineage>
</organism>
<dbReference type="Proteomes" id="UP001152087">
    <property type="component" value="Unassembled WGS sequence"/>
</dbReference>
<dbReference type="SUPFAM" id="SSF51735">
    <property type="entry name" value="NAD(P)-binding Rossmann-fold domains"/>
    <property type="match status" value="1"/>
</dbReference>
<dbReference type="PANTHER" id="PTHR42940">
    <property type="entry name" value="ALCOHOL DEHYDROGENASE 1-RELATED"/>
    <property type="match status" value="1"/>
</dbReference>
<evidence type="ECO:0000256" key="3">
    <source>
        <dbReference type="ARBA" id="ARBA00022833"/>
    </source>
</evidence>
<gene>
    <name evidence="6" type="ORF">NW755_012844</name>
</gene>
<feature type="domain" description="Alcohol dehydrogenase-like C-terminal" evidence="5">
    <location>
        <begin position="3"/>
        <end position="77"/>
    </location>
</feature>
<sequence length="77" mass="8291">MEAVQYAKALKLKVVGIDISKSQLDDAKSLGADYVINTLEERDYETKIKKITGGGCHAAAVFSASNAAYESAPRTLR</sequence>
<name>A0A9W8QX91_9HYPO</name>
<dbReference type="AlphaFoldDB" id="A0A9W8QX91"/>
<dbReference type="InterPro" id="IPR013149">
    <property type="entry name" value="ADH-like_C"/>
</dbReference>
<evidence type="ECO:0000256" key="2">
    <source>
        <dbReference type="ARBA" id="ARBA00022723"/>
    </source>
</evidence>
<protein>
    <recommendedName>
        <fullName evidence="5">Alcohol dehydrogenase-like C-terminal domain-containing protein</fullName>
    </recommendedName>
</protein>
<dbReference type="OrthoDB" id="1879366at2759"/>
<keyword evidence="3" id="KW-0862">Zinc</keyword>
<proteinExistence type="predicted"/>
<dbReference type="Pfam" id="PF00107">
    <property type="entry name" value="ADH_zinc_N"/>
    <property type="match status" value="1"/>
</dbReference>
<evidence type="ECO:0000313" key="7">
    <source>
        <dbReference type="Proteomes" id="UP001152087"/>
    </source>
</evidence>